<name>A0A2M9BSE2_9BACT</name>
<sequence length="94" mass="10959">MKYRRLILSAVYGVMLQAILALLTAPFLLLWGAQPAWWQQVLLFVLTYPVPVRLLPESWTLPVILLNGAYWGMLGYSVVRVLRTLWRELKPRLH</sequence>
<reference evidence="2 3" key="1">
    <citation type="submission" date="2017-11" db="EMBL/GenBank/DDBJ databases">
        <title>Genomic Encyclopedia of Archaeal and Bacterial Type Strains, Phase II (KMG-II): From Individual Species to Whole Genera.</title>
        <authorList>
            <person name="Goeker M."/>
        </authorList>
    </citation>
    <scope>NUCLEOTIDE SEQUENCE [LARGE SCALE GENOMIC DNA]</scope>
    <source>
        <strain evidence="2 3">DSM 11115</strain>
    </source>
</reference>
<accession>A0A2M9BSE2</accession>
<dbReference type="Proteomes" id="UP000228535">
    <property type="component" value="Unassembled WGS sequence"/>
</dbReference>
<dbReference type="RefSeq" id="WP_100336499.1">
    <property type="nucleotide sequence ID" value="NZ_PGFA01000001.1"/>
</dbReference>
<evidence type="ECO:0000313" key="3">
    <source>
        <dbReference type="Proteomes" id="UP000228535"/>
    </source>
</evidence>
<keyword evidence="3" id="KW-1185">Reference proteome</keyword>
<evidence type="ECO:0000256" key="1">
    <source>
        <dbReference type="SAM" id="Phobius"/>
    </source>
</evidence>
<dbReference type="EMBL" id="PGFA01000001">
    <property type="protein sequence ID" value="PJJ60874.1"/>
    <property type="molecule type" value="Genomic_DNA"/>
</dbReference>
<evidence type="ECO:0000313" key="2">
    <source>
        <dbReference type="EMBL" id="PJJ60874.1"/>
    </source>
</evidence>
<keyword evidence="1" id="KW-1133">Transmembrane helix</keyword>
<feature type="transmembrane region" description="Helical" evidence="1">
    <location>
        <begin position="59"/>
        <end position="82"/>
    </location>
</feature>
<proteinExistence type="predicted"/>
<protein>
    <submittedName>
        <fullName evidence="2">Uncharacterized protein</fullName>
    </submittedName>
</protein>
<keyword evidence="1" id="KW-0812">Transmembrane</keyword>
<dbReference type="AlphaFoldDB" id="A0A2M9BSE2"/>
<organism evidence="2 3">
    <name type="scientific">Hymenobacter chitinivorans DSM 11115</name>
    <dbReference type="NCBI Taxonomy" id="1121954"/>
    <lineage>
        <taxon>Bacteria</taxon>
        <taxon>Pseudomonadati</taxon>
        <taxon>Bacteroidota</taxon>
        <taxon>Cytophagia</taxon>
        <taxon>Cytophagales</taxon>
        <taxon>Hymenobacteraceae</taxon>
        <taxon>Hymenobacter</taxon>
    </lineage>
</organism>
<keyword evidence="1" id="KW-0472">Membrane</keyword>
<comment type="caution">
    <text evidence="2">The sequence shown here is derived from an EMBL/GenBank/DDBJ whole genome shotgun (WGS) entry which is preliminary data.</text>
</comment>
<gene>
    <name evidence="2" type="ORF">CLV45_2308</name>
</gene>